<keyword evidence="6" id="KW-0805">Transcription regulation</keyword>
<accession>A0A4R6E1A6</accession>
<keyword evidence="4" id="KW-0963">Cytoplasm</keyword>
<evidence type="ECO:0000256" key="4">
    <source>
        <dbReference type="ARBA" id="ARBA00022490"/>
    </source>
</evidence>
<evidence type="ECO:0000256" key="2">
    <source>
        <dbReference type="ARBA" id="ARBA00008859"/>
    </source>
</evidence>
<dbReference type="InterPro" id="IPR010992">
    <property type="entry name" value="IHF-like_DNA-bd_dom_sf"/>
</dbReference>
<dbReference type="EMBL" id="SNVX01000018">
    <property type="protein sequence ID" value="TDN51505.1"/>
    <property type="molecule type" value="Genomic_DNA"/>
</dbReference>
<dbReference type="Pfam" id="PF05261">
    <property type="entry name" value="Tra_M"/>
    <property type="match status" value="1"/>
</dbReference>
<dbReference type="SUPFAM" id="SSF140581">
    <property type="entry name" value="TraM-like"/>
    <property type="match status" value="1"/>
</dbReference>
<protein>
    <recommendedName>
        <fullName evidence="3">Relaxosome protein TraM</fullName>
    </recommendedName>
</protein>
<dbReference type="GO" id="GO:0005737">
    <property type="term" value="C:cytoplasm"/>
    <property type="evidence" value="ECO:0007669"/>
    <property type="project" value="UniProtKB-SubCell"/>
</dbReference>
<evidence type="ECO:0000256" key="3">
    <source>
        <dbReference type="ARBA" id="ARBA00020534"/>
    </source>
</evidence>
<dbReference type="RefSeq" id="WP_133462102.1">
    <property type="nucleotide sequence ID" value="NZ_SNVX01000018.1"/>
</dbReference>
<dbReference type="InterPro" id="IPR042073">
    <property type="entry name" value="TraM_DNA-bd"/>
</dbReference>
<dbReference type="AlphaFoldDB" id="A0A4R6E1A6"/>
<dbReference type="Gene3D" id="1.10.287.2320">
    <property type="match status" value="1"/>
</dbReference>
<dbReference type="NCBIfam" id="NF010267">
    <property type="entry name" value="PRK13713.1"/>
    <property type="match status" value="1"/>
</dbReference>
<evidence type="ECO:0000256" key="7">
    <source>
        <dbReference type="ARBA" id="ARBA00023125"/>
    </source>
</evidence>
<evidence type="ECO:0000256" key="6">
    <source>
        <dbReference type="ARBA" id="ARBA00023015"/>
    </source>
</evidence>
<evidence type="ECO:0000313" key="10">
    <source>
        <dbReference type="Proteomes" id="UP000295530"/>
    </source>
</evidence>
<gene>
    <name evidence="9" type="ORF">EC847_11834</name>
</gene>
<comment type="subcellular location">
    <subcellularLocation>
        <location evidence="1">Cytoplasm</location>
    </subcellularLocation>
</comment>
<organism evidence="9 10">
    <name type="scientific">Scandinavium goeteborgense</name>
    <dbReference type="NCBI Taxonomy" id="1851514"/>
    <lineage>
        <taxon>Bacteria</taxon>
        <taxon>Pseudomonadati</taxon>
        <taxon>Pseudomonadota</taxon>
        <taxon>Gammaproteobacteria</taxon>
        <taxon>Enterobacterales</taxon>
        <taxon>Enterobacteriaceae</taxon>
        <taxon>Scandinavium</taxon>
    </lineage>
</organism>
<name>A0A4R6E1A6_SCAGO</name>
<evidence type="ECO:0000256" key="1">
    <source>
        <dbReference type="ARBA" id="ARBA00004496"/>
    </source>
</evidence>
<evidence type="ECO:0000256" key="8">
    <source>
        <dbReference type="ARBA" id="ARBA00023163"/>
    </source>
</evidence>
<evidence type="ECO:0000313" key="9">
    <source>
        <dbReference type="EMBL" id="TDN51505.1"/>
    </source>
</evidence>
<keyword evidence="7 9" id="KW-0238">DNA-binding</keyword>
<keyword evidence="10" id="KW-1185">Reference proteome</keyword>
<dbReference type="Gene3D" id="1.10.10.450">
    <property type="entry name" value="TraM protein, DNA-binding"/>
    <property type="match status" value="1"/>
</dbReference>
<reference evidence="9 10" key="1">
    <citation type="submission" date="2019-03" db="EMBL/GenBank/DDBJ databases">
        <title>Genomic analyses of the natural microbiome of Caenorhabditis elegans.</title>
        <authorList>
            <person name="Samuel B."/>
        </authorList>
    </citation>
    <scope>NUCLEOTIDE SEQUENCE [LARGE SCALE GENOMIC DNA]</scope>
    <source>
        <strain evidence="9 10">BIGb0156</strain>
    </source>
</reference>
<sequence>MAKVQAYVSDTVYDNIRNIVKERHQEGVKDVTISNVSSMLLELGLRVYKIQTERKEGGFNQREFNKVLLDQVVKINATCTHLLRIGVLNQEVAGKESFELERLVEQVRSHSANVIGNFFEDTVDAEK</sequence>
<comment type="similarity">
    <text evidence="2">Belongs to the relaxosome TraM family.</text>
</comment>
<dbReference type="GO" id="GO:0003677">
    <property type="term" value="F:DNA binding"/>
    <property type="evidence" value="ECO:0007669"/>
    <property type="project" value="UniProtKB-KW"/>
</dbReference>
<evidence type="ECO:0000256" key="5">
    <source>
        <dbReference type="ARBA" id="ARBA00022971"/>
    </source>
</evidence>
<dbReference type="CDD" id="cd14804">
    <property type="entry name" value="Tra_M"/>
    <property type="match status" value="1"/>
</dbReference>
<dbReference type="OrthoDB" id="6608258at2"/>
<comment type="caution">
    <text evidence="9">The sequence shown here is derived from an EMBL/GenBank/DDBJ whole genome shotgun (WGS) entry which is preliminary data.</text>
</comment>
<proteinExistence type="inferred from homology"/>
<keyword evidence="8" id="KW-0804">Transcription</keyword>
<dbReference type="InterPro" id="IPR007925">
    <property type="entry name" value="TRelaxosome_TraM"/>
</dbReference>
<keyword evidence="5" id="KW-0184">Conjugation</keyword>
<dbReference type="SUPFAM" id="SSF47729">
    <property type="entry name" value="IHF-like DNA-binding proteins"/>
    <property type="match status" value="1"/>
</dbReference>
<dbReference type="Proteomes" id="UP000295530">
    <property type="component" value="Unassembled WGS sequence"/>
</dbReference>